<evidence type="ECO:0000256" key="1">
    <source>
        <dbReference type="SAM" id="MobiDB-lite"/>
    </source>
</evidence>
<feature type="region of interest" description="Disordered" evidence="1">
    <location>
        <begin position="1076"/>
        <end position="1096"/>
    </location>
</feature>
<sequence length="1386" mass="156068">MAEELPIEPVASQSELDSGYFSRDRAIASEIPWQDRLININDPVSRASKTFSGKSFFAKSKQPELLLFRDAHIPDEFYSRFQDLVQLYDRPLKSKLKPKFMSWKVKIFGENENTKRPYIVILCDAASTKKLAKFFSKKEIKQQCEGTEGLPPLPVLVITSEPRKVDADSDIPNVFGRENVLPESSSSCGESIKIVHGGKAKMATLGGIVKVTIGGEVKLYGITAGHILHEDQFDDDASIGDFSESSEPDTESEDESSSETGLIFTTASSPEIHVPTEDGGCNFGWAKIGQVMKPMAATQTPEDRNLDWCLVELADESKKRMNIVKILLDQDGMSSDEYSVSNRIDTVYLREYGDVVDKPVLYQPGTEPGYLKGTINTMPAFMHQSPSNKMARVYNMTWNSEWDQVSAGDCGSWVVDLNVGSFGRGNHSLYGHIVAVDIFDEAYVVPFEDTMEQLAKYLGADVVGLPLCEDFMSTSSVRHKALDGKLATGPSGTILREIFGYENDKDSPRDSFHGGGMLRSDTRIDTPEPSTKPKPLGEFESALLGSKLEFGLNSKAALWRGFGTWRGPPDSPRLLSDAQETPPLPYHFDYNAKLHEYCQNHGLQHPVYGENEMVIPNNLGLRSKSIVAIGGILYGASLWKEMHPTKQDADQLASREALRNLIIHHRRTLDIKPGDTKPKLEKPTTLVSEEVLNQFRQKQLEMLLPKILGSQQEVTQPSASNATLGPATNTNPTIEPKERNHEFSMFQEQDTPAAVRLKEWFVAARKRHPAETIDALLNKQCDLEDEMNDAKYAQESIQKEIQKVEEDFLEASIERQLVLTERRRLPELSPLNWAPWSLPACTCRGTMAPAALSLSLSYRYRRRVQVCRTQAALSASQVPTLEMRVIALETKLRHHKPEHPCDCKYELSLLEEKLGGLDEHPWELRISEVERKQRRDAKDVSRLWKELRECQDRMETIMAEHRWASKQKEGTNRIVKSPNVLYLVEQTIERLREFERFQEELAACLVVLKKRCDEMEGDIRRVQPWMINEMVEKQEDVADKIVRLDGNAKTLQSRVGELMTLKGIISKISDTIPDNVGSKVNEGKDTPMEKPNLEPTKDDFLLEKKPETQASRVAGNQIPYSGNNSERSIWVPPTSVQPTHTPYIHGIPMVLEQPEGWGNVRAEICRELEESQKAYFSSQPEPLETKEKPEATDGEVVGISLPEALQEHSPGDTDILKRKRRRRRKRSKSASPAFAVMNEESKPEIKIEGEQPDEKINTEHETSAAREYLHPLDSYQSTAFAPATMNCGYAIEDINPETRVPTLFKKQISTRKTRPPLRKSKSRNIVKGKDKLKHIPMSELFKQGKGVNSGRSASKTVLDSGTISGIEAIVLRQKLVRDNILSFGFQ</sequence>
<accession>A0A7C8NV70</accession>
<dbReference type="EMBL" id="WIQZ01000019">
    <property type="protein sequence ID" value="KAF3139502.1"/>
    <property type="molecule type" value="Genomic_DNA"/>
</dbReference>
<organism evidence="2 3">
    <name type="scientific">Orbilia oligospora</name>
    <name type="common">Nematode-trapping fungus</name>
    <name type="synonym">Arthrobotrys oligospora</name>
    <dbReference type="NCBI Taxonomy" id="2813651"/>
    <lineage>
        <taxon>Eukaryota</taxon>
        <taxon>Fungi</taxon>
        <taxon>Dikarya</taxon>
        <taxon>Ascomycota</taxon>
        <taxon>Pezizomycotina</taxon>
        <taxon>Orbiliomycetes</taxon>
        <taxon>Orbiliales</taxon>
        <taxon>Orbiliaceae</taxon>
        <taxon>Orbilia</taxon>
    </lineage>
</organism>
<feature type="compositionally biased region" description="Acidic residues" evidence="1">
    <location>
        <begin position="236"/>
        <end position="257"/>
    </location>
</feature>
<evidence type="ECO:0000313" key="2">
    <source>
        <dbReference type="EMBL" id="KAF3139502.1"/>
    </source>
</evidence>
<dbReference type="Gene3D" id="3.30.160.20">
    <property type="match status" value="1"/>
</dbReference>
<dbReference type="SUPFAM" id="SSF54768">
    <property type="entry name" value="dsRNA-binding domain-like"/>
    <property type="match status" value="1"/>
</dbReference>
<reference evidence="2 3" key="1">
    <citation type="submission" date="2019-06" db="EMBL/GenBank/DDBJ databases">
        <authorList>
            <person name="Palmer J.M."/>
        </authorList>
    </citation>
    <scope>NUCLEOTIDE SEQUENCE [LARGE SCALE GENOMIC DNA]</scope>
    <source>
        <strain evidence="2 3">TWF703</strain>
    </source>
</reference>
<name>A0A7C8NV70_ORBOL</name>
<dbReference type="Proteomes" id="UP000480548">
    <property type="component" value="Unassembled WGS sequence"/>
</dbReference>
<feature type="compositionally biased region" description="Basic and acidic residues" evidence="1">
    <location>
        <begin position="1081"/>
        <end position="1096"/>
    </location>
</feature>
<feature type="region of interest" description="Disordered" evidence="1">
    <location>
        <begin position="711"/>
        <end position="736"/>
    </location>
</feature>
<gene>
    <name evidence="2" type="ORF">TWF703_003691</name>
</gene>
<feature type="compositionally biased region" description="Basic and acidic residues" evidence="1">
    <location>
        <begin position="1205"/>
        <end position="1216"/>
    </location>
</feature>
<protein>
    <submittedName>
        <fullName evidence="2">Uncharacterized protein</fullName>
    </submittedName>
</protein>
<feature type="compositionally biased region" description="Basic residues" evidence="1">
    <location>
        <begin position="1217"/>
        <end position="1228"/>
    </location>
</feature>
<comment type="caution">
    <text evidence="2">The sequence shown here is derived from an EMBL/GenBank/DDBJ whole genome shotgun (WGS) entry which is preliminary data.</text>
</comment>
<feature type="region of interest" description="Disordered" evidence="1">
    <location>
        <begin position="1201"/>
        <end position="1233"/>
    </location>
</feature>
<evidence type="ECO:0000313" key="3">
    <source>
        <dbReference type="Proteomes" id="UP000480548"/>
    </source>
</evidence>
<feature type="region of interest" description="Disordered" evidence="1">
    <location>
        <begin position="505"/>
        <end position="536"/>
    </location>
</feature>
<feature type="region of interest" description="Disordered" evidence="1">
    <location>
        <begin position="236"/>
        <end position="261"/>
    </location>
</feature>
<proteinExistence type="predicted"/>
<feature type="compositionally biased region" description="Polar residues" evidence="1">
    <location>
        <begin position="711"/>
        <end position="733"/>
    </location>
</feature>